<protein>
    <recommendedName>
        <fullName evidence="3">histidine kinase</fullName>
        <ecNumber evidence="3">2.7.13.3</ecNumber>
    </recommendedName>
</protein>
<dbReference type="InterPro" id="IPR036890">
    <property type="entry name" value="HATPase_C_sf"/>
</dbReference>
<comment type="caution">
    <text evidence="14">The sequence shown here is derived from an EMBL/GenBank/DDBJ whole genome shotgun (WGS) entry which is preliminary data.</text>
</comment>
<dbReference type="Pfam" id="PF02518">
    <property type="entry name" value="HATPase_c"/>
    <property type="match status" value="1"/>
</dbReference>
<dbReference type="FunFam" id="3.30.565.10:FF:000010">
    <property type="entry name" value="Sensor histidine kinase RcsC"/>
    <property type="match status" value="1"/>
</dbReference>
<evidence type="ECO:0000256" key="1">
    <source>
        <dbReference type="ARBA" id="ARBA00000085"/>
    </source>
</evidence>
<keyword evidence="8" id="KW-0067">ATP-binding</keyword>
<dbReference type="CDD" id="cd00082">
    <property type="entry name" value="HisKA"/>
    <property type="match status" value="1"/>
</dbReference>
<dbReference type="PRINTS" id="PR00344">
    <property type="entry name" value="BCTRLSENSOR"/>
</dbReference>
<dbReference type="SMART" id="SM00065">
    <property type="entry name" value="GAF"/>
    <property type="match status" value="3"/>
</dbReference>
<dbReference type="InterPro" id="IPR029016">
    <property type="entry name" value="GAF-like_dom_sf"/>
</dbReference>
<dbReference type="InterPro" id="IPR003661">
    <property type="entry name" value="HisK_dim/P_dom"/>
</dbReference>
<dbReference type="FunFam" id="1.10.287.130:FF:000038">
    <property type="entry name" value="Sensory transduction histidine kinase"/>
    <property type="match status" value="1"/>
</dbReference>
<dbReference type="PROSITE" id="PS50109">
    <property type="entry name" value="HIS_KIN"/>
    <property type="match status" value="1"/>
</dbReference>
<gene>
    <name evidence="14" type="ORF">D3272_00265</name>
</gene>
<organism evidence="14 15">
    <name type="scientific">Lichenibacterium ramalinae</name>
    <dbReference type="NCBI Taxonomy" id="2316527"/>
    <lineage>
        <taxon>Bacteria</taxon>
        <taxon>Pseudomonadati</taxon>
        <taxon>Pseudomonadota</taxon>
        <taxon>Alphaproteobacteria</taxon>
        <taxon>Hyphomicrobiales</taxon>
        <taxon>Lichenihabitantaceae</taxon>
        <taxon>Lichenibacterium</taxon>
    </lineage>
</organism>
<dbReference type="OrthoDB" id="9789782at2"/>
<dbReference type="NCBIfam" id="TIGR00229">
    <property type="entry name" value="sensory_box"/>
    <property type="match status" value="2"/>
</dbReference>
<evidence type="ECO:0000256" key="11">
    <source>
        <dbReference type="ARBA" id="ARBA00023306"/>
    </source>
</evidence>
<dbReference type="PANTHER" id="PTHR43711">
    <property type="entry name" value="TWO-COMPONENT HISTIDINE KINASE"/>
    <property type="match status" value="1"/>
</dbReference>
<dbReference type="InterPro" id="IPR035965">
    <property type="entry name" value="PAS-like_dom_sf"/>
</dbReference>
<feature type="domain" description="PAC" evidence="13">
    <location>
        <begin position="724"/>
        <end position="776"/>
    </location>
</feature>
<dbReference type="RefSeq" id="WP_129217073.1">
    <property type="nucleotide sequence ID" value="NZ_QYBC01000001.1"/>
</dbReference>
<evidence type="ECO:0000256" key="3">
    <source>
        <dbReference type="ARBA" id="ARBA00012438"/>
    </source>
</evidence>
<dbReference type="PANTHER" id="PTHR43711:SF26">
    <property type="entry name" value="SENSOR HISTIDINE KINASE RCSC"/>
    <property type="match status" value="1"/>
</dbReference>
<keyword evidence="5" id="KW-0808">Transferase</keyword>
<keyword evidence="6" id="KW-0547">Nucleotide-binding</keyword>
<evidence type="ECO:0000256" key="5">
    <source>
        <dbReference type="ARBA" id="ARBA00022679"/>
    </source>
</evidence>
<dbReference type="CDD" id="cd00130">
    <property type="entry name" value="PAS"/>
    <property type="match status" value="2"/>
</dbReference>
<comment type="subcellular location">
    <subcellularLocation>
        <location evidence="2">Membrane</location>
    </subcellularLocation>
</comment>
<dbReference type="GO" id="GO:0000155">
    <property type="term" value="F:phosphorelay sensor kinase activity"/>
    <property type="evidence" value="ECO:0007669"/>
    <property type="project" value="InterPro"/>
</dbReference>
<dbReference type="Pfam" id="PF00512">
    <property type="entry name" value="HisKA"/>
    <property type="match status" value="1"/>
</dbReference>
<dbReference type="SMART" id="SM00086">
    <property type="entry name" value="PAC"/>
    <property type="match status" value="2"/>
</dbReference>
<name>A0A4Q2RH86_9HYPH</name>
<dbReference type="InterPro" id="IPR003018">
    <property type="entry name" value="GAF"/>
</dbReference>
<keyword evidence="4" id="KW-0597">Phosphoprotein</keyword>
<dbReference type="SUPFAM" id="SSF55874">
    <property type="entry name" value="ATPase domain of HSP90 chaperone/DNA topoisomerase II/histidine kinase"/>
    <property type="match status" value="1"/>
</dbReference>
<dbReference type="SUPFAM" id="SSF47384">
    <property type="entry name" value="Homodimeric domain of signal transducing histidine kinase"/>
    <property type="match status" value="1"/>
</dbReference>
<dbReference type="InterPro" id="IPR013655">
    <property type="entry name" value="PAS_fold_3"/>
</dbReference>
<dbReference type="InterPro" id="IPR005467">
    <property type="entry name" value="His_kinase_dom"/>
</dbReference>
<dbReference type="SMART" id="SM00091">
    <property type="entry name" value="PAS"/>
    <property type="match status" value="2"/>
</dbReference>
<dbReference type="SMART" id="SM00387">
    <property type="entry name" value="HATPase_c"/>
    <property type="match status" value="1"/>
</dbReference>
<dbReference type="Gene3D" id="3.30.565.10">
    <property type="entry name" value="Histidine kinase-like ATPase, C-terminal domain"/>
    <property type="match status" value="1"/>
</dbReference>
<dbReference type="CDD" id="cd16922">
    <property type="entry name" value="HATPase_EvgS-ArcB-TorS-like"/>
    <property type="match status" value="1"/>
</dbReference>
<keyword evidence="15" id="KW-1185">Reference proteome</keyword>
<dbReference type="InterPro" id="IPR003594">
    <property type="entry name" value="HATPase_dom"/>
</dbReference>
<dbReference type="Pfam" id="PF01590">
    <property type="entry name" value="GAF"/>
    <property type="match status" value="2"/>
</dbReference>
<dbReference type="SMART" id="SM00388">
    <property type="entry name" value="HisKA"/>
    <property type="match status" value="1"/>
</dbReference>
<dbReference type="InterPro" id="IPR004358">
    <property type="entry name" value="Sig_transdc_His_kin-like_C"/>
</dbReference>
<dbReference type="Proteomes" id="UP000289411">
    <property type="component" value="Unassembled WGS sequence"/>
</dbReference>
<evidence type="ECO:0000256" key="9">
    <source>
        <dbReference type="ARBA" id="ARBA00023012"/>
    </source>
</evidence>
<dbReference type="Gene3D" id="3.30.450.40">
    <property type="match status" value="3"/>
</dbReference>
<comment type="catalytic activity">
    <reaction evidence="1">
        <text>ATP + protein L-histidine = ADP + protein N-phospho-L-histidine.</text>
        <dbReference type="EC" id="2.7.13.3"/>
    </reaction>
</comment>
<dbReference type="EMBL" id="QYBC01000001">
    <property type="protein sequence ID" value="RYB07605.1"/>
    <property type="molecule type" value="Genomic_DNA"/>
</dbReference>
<evidence type="ECO:0000256" key="6">
    <source>
        <dbReference type="ARBA" id="ARBA00022741"/>
    </source>
</evidence>
<evidence type="ECO:0000256" key="10">
    <source>
        <dbReference type="ARBA" id="ARBA00023136"/>
    </source>
</evidence>
<evidence type="ECO:0000313" key="14">
    <source>
        <dbReference type="EMBL" id="RYB07605.1"/>
    </source>
</evidence>
<reference evidence="14 15" key="1">
    <citation type="submission" date="2018-09" db="EMBL/GenBank/DDBJ databases">
        <authorList>
            <person name="Grouzdev D.S."/>
            <person name="Krutkina M.S."/>
        </authorList>
    </citation>
    <scope>NUCLEOTIDE SEQUENCE [LARGE SCALE GENOMIC DNA]</scope>
    <source>
        <strain evidence="14 15">RmlP001</strain>
    </source>
</reference>
<dbReference type="AlphaFoldDB" id="A0A4Q2RH86"/>
<dbReference type="Gene3D" id="1.10.287.130">
    <property type="match status" value="1"/>
</dbReference>
<dbReference type="InterPro" id="IPR000700">
    <property type="entry name" value="PAS-assoc_C"/>
</dbReference>
<dbReference type="EC" id="2.7.13.3" evidence="3"/>
<sequence>MVTSHGTVAEDAEAERLAVLEAYAVLDTPPEAGFDDVVTLACQVCEAPVALVSLVDRERQWFKARRGFAPGETDMSRSVCVHALAQDDILEIPDLSADPRTCGNPLVTGEPHLRFYAGAVLKTPAGIAFGSLCVIDHVPRADGLTDRQRDALRALARQVVAQLELRRAISERDASLATRGAAEAMLQREVERHGALLALQGRIGAAGGDLSAILDATVTAAMRTVANSEGAVVEMRDGDALVYAATAGRLSPFQGLRIAIAESLSGRSLGEGRTLSTGDAERDPRVDPALARKLGIRSMVVAPIARLGDVVGVLKVQSGRIDAFAAQDIRSVEQLAAAVAAGFGDVAETRSIRDLRTSEAMLRRAQEAAAIGTFSTDLTRRITVASDGFYRLLGLEPRAESPVALWESLVVDGDRDRSTGHLRGEDTPEAAHVEYRIRRADTGELRWIARSADYVRDASGTATDLIGIVQDVSERRWEEIRRNLLLELDDRFRGLEEPGAVGAAAAEALGRELDAMRVVFAEIAGDGTSPAPAGRWERDGAPSGGPLRFGLDDLGPAWSGELRAGRMLVSDDVAADPRAGAATASAHAAVGIRAMLAVPVTEGGRLLAVALAQAEVPRRWGAHEMRLMKEVATRTQDAMDRARAEVALRQSETRLLLAQEVGGIGTFEVDFERDEVEASAGMFRLFGLPDTRSCSTATFTDLVAEADRALVHTPETRRNPSAPPIAEYRIRRADDGAQRWIRRVARRFDGGGLAPRLVGVVQDITERKLAEIELSAAKEAAEGANRAKSAFLANMSHELRTPLSAVIGYSEMLEEDLDDLGHREMLGDLGKIKSNARHLLGLINDVLDLSKVEAGRMDVVDEEVDAAALARDVAETVATLVHRKGNRLDLDVAADAGLLRSDGVKIRQCLLNLLGNAAKFTEAGRITLGVTRQDDAVVFRVSDTGIGMTEEQVGRLFQRFAQADETTTRRFGGTGLGLALTRALAVLLGGTVAVESRFGAGTSFTLRLPTLRPAEAEPVGRDG</sequence>
<evidence type="ECO:0000256" key="2">
    <source>
        <dbReference type="ARBA" id="ARBA00004370"/>
    </source>
</evidence>
<dbReference type="GO" id="GO:0016020">
    <property type="term" value="C:membrane"/>
    <property type="evidence" value="ECO:0007669"/>
    <property type="project" value="UniProtKB-SubCell"/>
</dbReference>
<dbReference type="Gene3D" id="3.30.450.20">
    <property type="entry name" value="PAS domain"/>
    <property type="match status" value="2"/>
</dbReference>
<proteinExistence type="predicted"/>
<dbReference type="Pfam" id="PF13185">
    <property type="entry name" value="GAF_2"/>
    <property type="match status" value="1"/>
</dbReference>
<dbReference type="GO" id="GO:0005524">
    <property type="term" value="F:ATP binding"/>
    <property type="evidence" value="ECO:0007669"/>
    <property type="project" value="UniProtKB-KW"/>
</dbReference>
<dbReference type="SUPFAM" id="SSF55781">
    <property type="entry name" value="GAF domain-like"/>
    <property type="match status" value="3"/>
</dbReference>
<reference evidence="14 15" key="2">
    <citation type="submission" date="2019-02" db="EMBL/GenBank/DDBJ databases">
        <title>'Lichenibacterium ramalinii' gen. nov. sp. nov., 'Lichenibacterium minor' gen. nov. sp. nov.</title>
        <authorList>
            <person name="Pankratov T."/>
        </authorList>
    </citation>
    <scope>NUCLEOTIDE SEQUENCE [LARGE SCALE GENOMIC DNA]</scope>
    <source>
        <strain evidence="14 15">RmlP001</strain>
    </source>
</reference>
<dbReference type="InterPro" id="IPR000014">
    <property type="entry name" value="PAS"/>
</dbReference>
<keyword evidence="10" id="KW-0472">Membrane</keyword>
<keyword evidence="11" id="KW-0131">Cell cycle</keyword>
<evidence type="ECO:0000256" key="7">
    <source>
        <dbReference type="ARBA" id="ARBA00022777"/>
    </source>
</evidence>
<evidence type="ECO:0000259" key="13">
    <source>
        <dbReference type="PROSITE" id="PS50113"/>
    </source>
</evidence>
<evidence type="ECO:0000259" key="12">
    <source>
        <dbReference type="PROSITE" id="PS50109"/>
    </source>
</evidence>
<dbReference type="SUPFAM" id="SSF55785">
    <property type="entry name" value="PYP-like sensor domain (PAS domain)"/>
    <property type="match status" value="2"/>
</dbReference>
<accession>A0A4Q2RH86</accession>
<feature type="domain" description="PAC" evidence="13">
    <location>
        <begin position="431"/>
        <end position="484"/>
    </location>
</feature>
<dbReference type="PROSITE" id="PS50113">
    <property type="entry name" value="PAC"/>
    <property type="match status" value="2"/>
</dbReference>
<evidence type="ECO:0000313" key="15">
    <source>
        <dbReference type="Proteomes" id="UP000289411"/>
    </source>
</evidence>
<dbReference type="Gene3D" id="2.10.70.100">
    <property type="match status" value="2"/>
</dbReference>
<dbReference type="InterPro" id="IPR050736">
    <property type="entry name" value="Sensor_HK_Regulatory"/>
</dbReference>
<dbReference type="InterPro" id="IPR036097">
    <property type="entry name" value="HisK_dim/P_sf"/>
</dbReference>
<dbReference type="Pfam" id="PF08447">
    <property type="entry name" value="PAS_3"/>
    <property type="match status" value="1"/>
</dbReference>
<keyword evidence="9" id="KW-0902">Two-component regulatory system</keyword>
<evidence type="ECO:0000256" key="4">
    <source>
        <dbReference type="ARBA" id="ARBA00022553"/>
    </source>
</evidence>
<evidence type="ECO:0000256" key="8">
    <source>
        <dbReference type="ARBA" id="ARBA00022840"/>
    </source>
</evidence>
<feature type="domain" description="Histidine kinase" evidence="12">
    <location>
        <begin position="794"/>
        <end position="1012"/>
    </location>
</feature>
<dbReference type="InterPro" id="IPR001610">
    <property type="entry name" value="PAC"/>
</dbReference>
<keyword evidence="7" id="KW-0418">Kinase</keyword>